<protein>
    <recommendedName>
        <fullName evidence="4">Type 4 fimbrial biogenesis protein PilX N-terminal domain-containing protein</fullName>
    </recommendedName>
</protein>
<evidence type="ECO:0000256" key="1">
    <source>
        <dbReference type="SAM" id="Phobius"/>
    </source>
</evidence>
<feature type="transmembrane region" description="Helical" evidence="1">
    <location>
        <begin position="14"/>
        <end position="39"/>
    </location>
</feature>
<reference evidence="2 3" key="1">
    <citation type="journal article" date="2016" name="Nat. Commun.">
        <title>Thousands of microbial genomes shed light on interconnected biogeochemical processes in an aquifer system.</title>
        <authorList>
            <person name="Anantharaman K."/>
            <person name="Brown C.T."/>
            <person name="Hug L.A."/>
            <person name="Sharon I."/>
            <person name="Castelle C.J."/>
            <person name="Probst A.J."/>
            <person name="Thomas B.C."/>
            <person name="Singh A."/>
            <person name="Wilkins M.J."/>
            <person name="Karaoz U."/>
            <person name="Brodie E.L."/>
            <person name="Williams K.H."/>
            <person name="Hubbard S.S."/>
            <person name="Banfield J.F."/>
        </authorList>
    </citation>
    <scope>NUCLEOTIDE SEQUENCE [LARGE SCALE GENOMIC DNA]</scope>
</reference>
<keyword evidence="1" id="KW-1133">Transmembrane helix</keyword>
<organism evidence="2 3">
    <name type="scientific">Candidatus Magasanikbacteria bacterium RIFCSPHIGHO2_02_FULL_51_14</name>
    <dbReference type="NCBI Taxonomy" id="1798683"/>
    <lineage>
        <taxon>Bacteria</taxon>
        <taxon>Candidatus Magasanikiibacteriota</taxon>
    </lineage>
</organism>
<name>A0A1F6MEU2_9BACT</name>
<evidence type="ECO:0000313" key="2">
    <source>
        <dbReference type="EMBL" id="OGH70187.1"/>
    </source>
</evidence>
<dbReference type="STRING" id="1798683.A3C90_02815"/>
<evidence type="ECO:0008006" key="4">
    <source>
        <dbReference type="Google" id="ProtNLM"/>
    </source>
</evidence>
<keyword evidence="1" id="KW-0812">Transmembrane</keyword>
<dbReference type="Proteomes" id="UP000177457">
    <property type="component" value="Unassembled WGS sequence"/>
</dbReference>
<accession>A0A1F6MEU2</accession>
<dbReference type="EMBL" id="MFQE01000052">
    <property type="protein sequence ID" value="OGH70187.1"/>
    <property type="molecule type" value="Genomic_DNA"/>
</dbReference>
<keyword evidence="1" id="KW-0472">Membrane</keyword>
<proteinExistence type="predicted"/>
<gene>
    <name evidence="2" type="ORF">A3C90_02815</name>
</gene>
<sequence length="133" mass="14011">MTYRTKKKQEKRGIALLLVVVVIGSAALIMALNIALLGLGELDMGYTSQQGGETFSVADGCVEEALRRFRITSTYAGGSLSLGDGSCTIGVSSAGTNRIITATSTIGVHNSVVRMNIDIDANSVITVNSWEKL</sequence>
<evidence type="ECO:0000313" key="3">
    <source>
        <dbReference type="Proteomes" id="UP000177457"/>
    </source>
</evidence>
<dbReference type="AlphaFoldDB" id="A0A1F6MEU2"/>
<comment type="caution">
    <text evidence="2">The sequence shown here is derived from an EMBL/GenBank/DDBJ whole genome shotgun (WGS) entry which is preliminary data.</text>
</comment>